<dbReference type="AlphaFoldDB" id="A0A8E2E359"/>
<keyword evidence="3" id="KW-1185">Reference proteome</keyword>
<proteinExistence type="predicted"/>
<dbReference type="Proteomes" id="UP000250266">
    <property type="component" value="Unassembled WGS sequence"/>
</dbReference>
<name>A0A8E2E359_9PEZI</name>
<dbReference type="EMBL" id="KV745213">
    <property type="protein sequence ID" value="OCK76418.1"/>
    <property type="molecule type" value="Genomic_DNA"/>
</dbReference>
<feature type="region of interest" description="Disordered" evidence="1">
    <location>
        <begin position="1"/>
        <end position="36"/>
    </location>
</feature>
<protein>
    <submittedName>
        <fullName evidence="2">Uncharacterized protein</fullName>
    </submittedName>
</protein>
<evidence type="ECO:0000256" key="1">
    <source>
        <dbReference type="SAM" id="MobiDB-lite"/>
    </source>
</evidence>
<gene>
    <name evidence="2" type="ORF">K432DRAFT_428733</name>
</gene>
<reference evidence="2 3" key="1">
    <citation type="journal article" date="2016" name="Nat. Commun.">
        <title>Ectomycorrhizal ecology is imprinted in the genome of the dominant symbiotic fungus Cenococcum geophilum.</title>
        <authorList>
            <consortium name="DOE Joint Genome Institute"/>
            <person name="Peter M."/>
            <person name="Kohler A."/>
            <person name="Ohm R.A."/>
            <person name="Kuo A."/>
            <person name="Krutzmann J."/>
            <person name="Morin E."/>
            <person name="Arend M."/>
            <person name="Barry K.W."/>
            <person name="Binder M."/>
            <person name="Choi C."/>
            <person name="Clum A."/>
            <person name="Copeland A."/>
            <person name="Grisel N."/>
            <person name="Haridas S."/>
            <person name="Kipfer T."/>
            <person name="LaButti K."/>
            <person name="Lindquist E."/>
            <person name="Lipzen A."/>
            <person name="Maire R."/>
            <person name="Meier B."/>
            <person name="Mihaltcheva S."/>
            <person name="Molinier V."/>
            <person name="Murat C."/>
            <person name="Poggeler S."/>
            <person name="Quandt C.A."/>
            <person name="Sperisen C."/>
            <person name="Tritt A."/>
            <person name="Tisserant E."/>
            <person name="Crous P.W."/>
            <person name="Henrissat B."/>
            <person name="Nehls U."/>
            <person name="Egli S."/>
            <person name="Spatafora J.W."/>
            <person name="Grigoriev I.V."/>
            <person name="Martin F.M."/>
        </authorList>
    </citation>
    <scope>NUCLEOTIDE SEQUENCE [LARGE SCALE GENOMIC DNA]</scope>
    <source>
        <strain evidence="2 3">CBS 459.81</strain>
    </source>
</reference>
<evidence type="ECO:0000313" key="2">
    <source>
        <dbReference type="EMBL" id="OCK76418.1"/>
    </source>
</evidence>
<sequence length="292" mass="32233">MSGIGTSATGVSQTSQPPVQPPQQTPPPGPEHGFIDMYPTIDPISFAMGGMNLSVTGVGQRSEAPPKLLPAFDPVEAARHFAGGHNGEWDDEDRICYSTSVFDFGSDWARNEKVALWPPTTTDAAANNCLIITEEQPFACSKRTWIQTKDPETEWHWNKFGPELEKWDKENKGAPAQIYKRTTSRATMIPLGEDVKSFAGVNMAGCVWMAVQKYTIPIFRMTIAKIVGVTEHDLARCIEPLKNVCVQAAREGSNNSSGGPRRRFYTRDSQPSFIRGDLAKMSENMMLYTSPS</sequence>
<feature type="compositionally biased region" description="Pro residues" evidence="1">
    <location>
        <begin position="18"/>
        <end position="30"/>
    </location>
</feature>
<evidence type="ECO:0000313" key="3">
    <source>
        <dbReference type="Proteomes" id="UP000250266"/>
    </source>
</evidence>
<organism evidence="2 3">
    <name type="scientific">Lepidopterella palustris CBS 459.81</name>
    <dbReference type="NCBI Taxonomy" id="1314670"/>
    <lineage>
        <taxon>Eukaryota</taxon>
        <taxon>Fungi</taxon>
        <taxon>Dikarya</taxon>
        <taxon>Ascomycota</taxon>
        <taxon>Pezizomycotina</taxon>
        <taxon>Dothideomycetes</taxon>
        <taxon>Pleosporomycetidae</taxon>
        <taxon>Mytilinidiales</taxon>
        <taxon>Argynnaceae</taxon>
        <taxon>Lepidopterella</taxon>
    </lineage>
</organism>
<accession>A0A8E2E359</accession>